<feature type="domain" description="OBG-type G" evidence="4">
    <location>
        <begin position="161"/>
        <end position="334"/>
    </location>
</feature>
<dbReference type="PROSITE" id="PS51883">
    <property type="entry name" value="OBG"/>
    <property type="match status" value="1"/>
</dbReference>
<protein>
    <submittedName>
        <fullName evidence="6">GTP-binding protein Obg</fullName>
    </submittedName>
</protein>
<dbReference type="NCBIfam" id="NF008955">
    <property type="entry name" value="PRK12297.1"/>
    <property type="match status" value="1"/>
</dbReference>
<dbReference type="InterPro" id="IPR045086">
    <property type="entry name" value="OBG_GTPase"/>
</dbReference>
<dbReference type="GO" id="GO:0000287">
    <property type="term" value="F:magnesium ion binding"/>
    <property type="evidence" value="ECO:0007669"/>
    <property type="project" value="InterPro"/>
</dbReference>
<dbReference type="HAMAP" id="MF_01454">
    <property type="entry name" value="GTPase_Obg"/>
    <property type="match status" value="1"/>
</dbReference>
<dbReference type="InterPro" id="IPR005225">
    <property type="entry name" value="Small_GTP-bd"/>
</dbReference>
<name>A0A3B1CHD6_9ZZZZ</name>
<dbReference type="SUPFAM" id="SSF52540">
    <property type="entry name" value="P-loop containing nucleoside triphosphate hydrolases"/>
    <property type="match status" value="1"/>
</dbReference>
<dbReference type="NCBIfam" id="TIGR00231">
    <property type="entry name" value="small_GTP"/>
    <property type="match status" value="1"/>
</dbReference>
<dbReference type="Pfam" id="PF01018">
    <property type="entry name" value="GTP1_OBG"/>
    <property type="match status" value="1"/>
</dbReference>
<dbReference type="GO" id="GO:0005525">
    <property type="term" value="F:GTP binding"/>
    <property type="evidence" value="ECO:0007669"/>
    <property type="project" value="UniProtKB-KW"/>
</dbReference>
<dbReference type="EMBL" id="UOGE01000084">
    <property type="protein sequence ID" value="VAX23374.1"/>
    <property type="molecule type" value="Genomic_DNA"/>
</dbReference>
<feature type="domain" description="Obg" evidence="5">
    <location>
        <begin position="2"/>
        <end position="160"/>
    </location>
</feature>
<evidence type="ECO:0000313" key="6">
    <source>
        <dbReference type="EMBL" id="VAX23374.1"/>
    </source>
</evidence>
<dbReference type="PRINTS" id="PR00326">
    <property type="entry name" value="GTP1OBG"/>
</dbReference>
<dbReference type="NCBIfam" id="NF008956">
    <property type="entry name" value="PRK12299.1"/>
    <property type="match status" value="1"/>
</dbReference>
<dbReference type="PIRSF" id="PIRSF002401">
    <property type="entry name" value="GTP_bd_Obg/CgtA"/>
    <property type="match status" value="1"/>
</dbReference>
<dbReference type="Gene3D" id="2.70.210.12">
    <property type="entry name" value="GTP1/OBG domain"/>
    <property type="match status" value="1"/>
</dbReference>
<dbReference type="InterPro" id="IPR031167">
    <property type="entry name" value="G_OBG"/>
</dbReference>
<dbReference type="PANTHER" id="PTHR11702:SF31">
    <property type="entry name" value="MITOCHONDRIAL RIBOSOME-ASSOCIATED GTPASE 2"/>
    <property type="match status" value="1"/>
</dbReference>
<dbReference type="InterPro" id="IPR006169">
    <property type="entry name" value="GTP1_OBG_dom"/>
</dbReference>
<keyword evidence="3" id="KW-0342">GTP-binding</keyword>
<dbReference type="AlphaFoldDB" id="A0A3B1CHD6"/>
<accession>A0A3B1CHD6</accession>
<evidence type="ECO:0000256" key="1">
    <source>
        <dbReference type="ARBA" id="ARBA00007699"/>
    </source>
</evidence>
<dbReference type="FunFam" id="2.70.210.12:FF:000001">
    <property type="entry name" value="GTPase Obg"/>
    <property type="match status" value="1"/>
</dbReference>
<dbReference type="Gene3D" id="3.40.50.300">
    <property type="entry name" value="P-loop containing nucleotide triphosphate hydrolases"/>
    <property type="match status" value="1"/>
</dbReference>
<keyword evidence="2" id="KW-0547">Nucleotide-binding</keyword>
<dbReference type="CDD" id="cd01898">
    <property type="entry name" value="Obg"/>
    <property type="match status" value="1"/>
</dbReference>
<proteinExistence type="inferred from homology"/>
<comment type="similarity">
    <text evidence="1">Belongs to the TRAFAC class OBG-HflX-like GTPase superfamily. OBG GTPase family.</text>
</comment>
<evidence type="ECO:0000256" key="2">
    <source>
        <dbReference type="ARBA" id="ARBA00022741"/>
    </source>
</evidence>
<dbReference type="InterPro" id="IPR027417">
    <property type="entry name" value="P-loop_NTPase"/>
</dbReference>
<gene>
    <name evidence="6" type="ORF">MNBD_NITROSPINAE02-1010</name>
</gene>
<sequence>MTSFIDRVKIEVKAGNGGNGSISFRREKYIPRGGPDGGDGGNGGSVIILADSNLSTLLDYTYDKHCRAEDGKPGRGRQMSGKAGEDLILKVPVGVLVYDMETDEELVDLDEDGKSIVVAEAGSGGWGNVHFKSSVNQAPRRANPGTPGEHRMIRMELKLLADIGIIGFPNAGKSTLISRISAAKPKIADYPFTTLVPNLGVVKWAEYKSFVIADIPGLVEGSADGKGLGHQFLRHIERTRMIVHMLDPALEDEGRDIIKDYKTINNELKRFSGELARKPQVVVVNKIETVGGKGEADKLCAQLLQHIGIKAFPISAITGEGLNELVRMLGARLEEMKKTSTDSDI</sequence>
<dbReference type="NCBIfam" id="TIGR02729">
    <property type="entry name" value="Obg_CgtA"/>
    <property type="match status" value="1"/>
</dbReference>
<dbReference type="NCBIfam" id="NF008954">
    <property type="entry name" value="PRK12296.1"/>
    <property type="match status" value="1"/>
</dbReference>
<dbReference type="Pfam" id="PF01926">
    <property type="entry name" value="MMR_HSR1"/>
    <property type="match status" value="1"/>
</dbReference>
<evidence type="ECO:0000259" key="5">
    <source>
        <dbReference type="PROSITE" id="PS51883"/>
    </source>
</evidence>
<organism evidence="6">
    <name type="scientific">hydrothermal vent metagenome</name>
    <dbReference type="NCBI Taxonomy" id="652676"/>
    <lineage>
        <taxon>unclassified sequences</taxon>
        <taxon>metagenomes</taxon>
        <taxon>ecological metagenomes</taxon>
    </lineage>
</organism>
<dbReference type="InterPro" id="IPR014100">
    <property type="entry name" value="GTP-bd_Obg/CgtA"/>
</dbReference>
<dbReference type="PROSITE" id="PS51710">
    <property type="entry name" value="G_OBG"/>
    <property type="match status" value="1"/>
</dbReference>
<dbReference type="PANTHER" id="PTHR11702">
    <property type="entry name" value="DEVELOPMENTALLY REGULATED GTP-BINDING PROTEIN-RELATED"/>
    <property type="match status" value="1"/>
</dbReference>
<dbReference type="InterPro" id="IPR006073">
    <property type="entry name" value="GTP-bd"/>
</dbReference>
<dbReference type="InterPro" id="IPR036726">
    <property type="entry name" value="GTP1_OBG_dom_sf"/>
</dbReference>
<dbReference type="SUPFAM" id="SSF82051">
    <property type="entry name" value="Obg GTP-binding protein N-terminal domain"/>
    <property type="match status" value="1"/>
</dbReference>
<reference evidence="6" key="1">
    <citation type="submission" date="2018-06" db="EMBL/GenBank/DDBJ databases">
        <authorList>
            <person name="Zhirakovskaya E."/>
        </authorList>
    </citation>
    <scope>NUCLEOTIDE SEQUENCE</scope>
</reference>
<evidence type="ECO:0000256" key="3">
    <source>
        <dbReference type="ARBA" id="ARBA00023134"/>
    </source>
</evidence>
<dbReference type="GO" id="GO:0003924">
    <property type="term" value="F:GTPase activity"/>
    <property type="evidence" value="ECO:0007669"/>
    <property type="project" value="InterPro"/>
</dbReference>
<evidence type="ECO:0000259" key="4">
    <source>
        <dbReference type="PROSITE" id="PS51710"/>
    </source>
</evidence>